<sequence length="304" mass="32778">MPKLFALISMILILACESNEQTSLVPVQVEPEFRDLSAMGINARITSNIEGESYVLYKAEFLTLDESGEMGNTVFFMNTGNKQLGADFVPGLSLDGTNDISYYIDENRPSADLDVSTSSAAVDRAMNTWDDLLCSDLNIFKVPSDPAVSSGFVAFLLGFGGSQVVMADITHCGWLGSDFFNFLAPGGGNFILGVTFTFVYSGPGGPTDEDNNGKLDVAFREIYYNDNFSWFDGGNIDVETVALHEAGHGLSQAHFGKAFLDAGAGKLHFSPRAVMNAGYSGIQTEIQSTDNAGHCSNWANWSNN</sequence>
<organism evidence="1 2">
    <name type="scientific">Mangrovivirga halotolerans</name>
    <dbReference type="NCBI Taxonomy" id="2993936"/>
    <lineage>
        <taxon>Bacteria</taxon>
        <taxon>Pseudomonadati</taxon>
        <taxon>Bacteroidota</taxon>
        <taxon>Cytophagia</taxon>
        <taxon>Cytophagales</taxon>
        <taxon>Mangrovivirgaceae</taxon>
        <taxon>Mangrovivirga</taxon>
    </lineage>
</organism>
<dbReference type="InterPro" id="IPR024079">
    <property type="entry name" value="MetalloPept_cat_dom_sf"/>
</dbReference>
<accession>A0ABT3RMI2</accession>
<dbReference type="RefSeq" id="WP_266055106.1">
    <property type="nucleotide sequence ID" value="NZ_JAPFQN010000002.1"/>
</dbReference>
<dbReference type="Proteomes" id="UP001209885">
    <property type="component" value="Unassembled WGS sequence"/>
</dbReference>
<gene>
    <name evidence="1" type="ORF">OO013_02850</name>
</gene>
<dbReference type="PROSITE" id="PS51257">
    <property type="entry name" value="PROKAR_LIPOPROTEIN"/>
    <property type="match status" value="1"/>
</dbReference>
<dbReference type="Gene3D" id="3.40.390.10">
    <property type="entry name" value="Collagenase (Catalytic Domain)"/>
    <property type="match status" value="1"/>
</dbReference>
<reference evidence="1 2" key="1">
    <citation type="submission" date="2022-11" db="EMBL/GenBank/DDBJ databases">
        <title>The characterization of three novel Bacteroidetes species and genomic analysis of their roles in tidal elemental geochemical cycles.</title>
        <authorList>
            <person name="Ma K."/>
        </authorList>
    </citation>
    <scope>NUCLEOTIDE SEQUENCE [LARGE SCALE GENOMIC DNA]</scope>
    <source>
        <strain evidence="1 2">M17</strain>
    </source>
</reference>
<comment type="caution">
    <text evidence="1">The sequence shown here is derived from an EMBL/GenBank/DDBJ whole genome shotgun (WGS) entry which is preliminary data.</text>
</comment>
<proteinExistence type="predicted"/>
<evidence type="ECO:0008006" key="3">
    <source>
        <dbReference type="Google" id="ProtNLM"/>
    </source>
</evidence>
<protein>
    <recommendedName>
        <fullName evidence="3">Peptidase M10 metallopeptidase domain-containing protein</fullName>
    </recommendedName>
</protein>
<keyword evidence="2" id="KW-1185">Reference proteome</keyword>
<evidence type="ECO:0000313" key="1">
    <source>
        <dbReference type="EMBL" id="MCX2742786.1"/>
    </source>
</evidence>
<name>A0ABT3RMI2_9BACT</name>
<dbReference type="SUPFAM" id="SSF55486">
    <property type="entry name" value="Metalloproteases ('zincins'), catalytic domain"/>
    <property type="match status" value="1"/>
</dbReference>
<dbReference type="EMBL" id="JAPFQN010000002">
    <property type="protein sequence ID" value="MCX2742786.1"/>
    <property type="molecule type" value="Genomic_DNA"/>
</dbReference>
<evidence type="ECO:0000313" key="2">
    <source>
        <dbReference type="Proteomes" id="UP001209885"/>
    </source>
</evidence>